<dbReference type="Proteomes" id="UP000799324">
    <property type="component" value="Unassembled WGS sequence"/>
</dbReference>
<evidence type="ECO:0008006" key="4">
    <source>
        <dbReference type="Google" id="ProtNLM"/>
    </source>
</evidence>
<dbReference type="AlphaFoldDB" id="A0A6A6SZK8"/>
<dbReference type="PANTHER" id="PTHR42085:SF1">
    <property type="entry name" value="F-BOX DOMAIN-CONTAINING PROTEIN"/>
    <property type="match status" value="1"/>
</dbReference>
<accession>A0A6A6SZK8</accession>
<evidence type="ECO:0000313" key="2">
    <source>
        <dbReference type="EMBL" id="KAF2653155.1"/>
    </source>
</evidence>
<dbReference type="InterPro" id="IPR038883">
    <property type="entry name" value="AN11006-like"/>
</dbReference>
<sequence length="494" mass="55626">MIVNNDIVFAALALLSTIALSAPITAFGSKHNVYLSNCDPNECPIGSCDPGDFHLTAAIYFKNGPIADSSTGIQRPSAVGKVRGNKPAWEGATRTARFDTDGSFVSNITAAAKTAAKDDIAGDGALGDEPFVCFKDGTTKFQINRDTDRYTCLADYWCGNLNAPNILGIQSKMVSALLKELDRPFRPVAQIIHTSPLSYIMGTPFMTTVSIASPALIEEMEIHILRSQTRSCPDFRELEDRAPIIETAQTELPRSSFLSLPAELRNRVYELCEEDAPLPLKHTTKQPHLVQRSFFGLAQVNRQIRQEFLAPYLAKTWFRIKCSDTERILDTLLSLVSSGLRCNIIIDFFPSSQQHYYDLKIVDILPVLTNRILFPNLHYRFESPKEYLIHDIEDMILCLHKQPTWRAFIENEVAKFQAIVQDCDVGLGDTYSMHADCFVLTMKPGSGEQWMENGHIIPFAGEARRWWERKGFPPLYSAIRLYQEDFGGKRRDAW</sequence>
<dbReference type="OrthoDB" id="3783760at2759"/>
<evidence type="ECO:0000313" key="3">
    <source>
        <dbReference type="Proteomes" id="UP000799324"/>
    </source>
</evidence>
<organism evidence="2 3">
    <name type="scientific">Lophiostoma macrostomum CBS 122681</name>
    <dbReference type="NCBI Taxonomy" id="1314788"/>
    <lineage>
        <taxon>Eukaryota</taxon>
        <taxon>Fungi</taxon>
        <taxon>Dikarya</taxon>
        <taxon>Ascomycota</taxon>
        <taxon>Pezizomycotina</taxon>
        <taxon>Dothideomycetes</taxon>
        <taxon>Pleosporomycetidae</taxon>
        <taxon>Pleosporales</taxon>
        <taxon>Lophiostomataceae</taxon>
        <taxon>Lophiostoma</taxon>
    </lineage>
</organism>
<proteinExistence type="predicted"/>
<name>A0A6A6SZK8_9PLEO</name>
<gene>
    <name evidence="2" type="ORF">K491DRAFT_680756</name>
</gene>
<keyword evidence="3" id="KW-1185">Reference proteome</keyword>
<dbReference type="EMBL" id="MU004386">
    <property type="protein sequence ID" value="KAF2653155.1"/>
    <property type="molecule type" value="Genomic_DNA"/>
</dbReference>
<reference evidence="2" key="1">
    <citation type="journal article" date="2020" name="Stud. Mycol.">
        <title>101 Dothideomycetes genomes: a test case for predicting lifestyles and emergence of pathogens.</title>
        <authorList>
            <person name="Haridas S."/>
            <person name="Albert R."/>
            <person name="Binder M."/>
            <person name="Bloem J."/>
            <person name="Labutti K."/>
            <person name="Salamov A."/>
            <person name="Andreopoulos B."/>
            <person name="Baker S."/>
            <person name="Barry K."/>
            <person name="Bills G."/>
            <person name="Bluhm B."/>
            <person name="Cannon C."/>
            <person name="Castanera R."/>
            <person name="Culley D."/>
            <person name="Daum C."/>
            <person name="Ezra D."/>
            <person name="Gonzalez J."/>
            <person name="Henrissat B."/>
            <person name="Kuo A."/>
            <person name="Liang C."/>
            <person name="Lipzen A."/>
            <person name="Lutzoni F."/>
            <person name="Magnuson J."/>
            <person name="Mondo S."/>
            <person name="Nolan M."/>
            <person name="Ohm R."/>
            <person name="Pangilinan J."/>
            <person name="Park H.-J."/>
            <person name="Ramirez L."/>
            <person name="Alfaro M."/>
            <person name="Sun H."/>
            <person name="Tritt A."/>
            <person name="Yoshinaga Y."/>
            <person name="Zwiers L.-H."/>
            <person name="Turgeon B."/>
            <person name="Goodwin S."/>
            <person name="Spatafora J."/>
            <person name="Crous P."/>
            <person name="Grigoriev I."/>
        </authorList>
    </citation>
    <scope>NUCLEOTIDE SEQUENCE</scope>
    <source>
        <strain evidence="2">CBS 122681</strain>
    </source>
</reference>
<keyword evidence="1" id="KW-0732">Signal</keyword>
<feature type="chain" id="PRO_5025469161" description="F-box domain-containing protein" evidence="1">
    <location>
        <begin position="22"/>
        <end position="494"/>
    </location>
</feature>
<feature type="signal peptide" evidence="1">
    <location>
        <begin position="1"/>
        <end position="21"/>
    </location>
</feature>
<dbReference type="PANTHER" id="PTHR42085">
    <property type="entry name" value="F-BOX DOMAIN-CONTAINING PROTEIN"/>
    <property type="match status" value="1"/>
</dbReference>
<protein>
    <recommendedName>
        <fullName evidence="4">F-box domain-containing protein</fullName>
    </recommendedName>
</protein>
<evidence type="ECO:0000256" key="1">
    <source>
        <dbReference type="SAM" id="SignalP"/>
    </source>
</evidence>